<dbReference type="EMBL" id="MCFD01000007">
    <property type="protein sequence ID" value="ORX69359.1"/>
    <property type="molecule type" value="Genomic_DNA"/>
</dbReference>
<protein>
    <submittedName>
        <fullName evidence="2">Uncharacterized protein</fullName>
    </submittedName>
</protein>
<evidence type="ECO:0000313" key="2">
    <source>
        <dbReference type="EMBL" id="ORX69359.1"/>
    </source>
</evidence>
<dbReference type="AlphaFoldDB" id="A0A1Y1W747"/>
<proteinExistence type="predicted"/>
<dbReference type="GeneID" id="63804210"/>
<gene>
    <name evidence="2" type="ORF">DL89DRAFT_267589</name>
</gene>
<sequence>MEYQPARMLSRVKVKDPPDLPNSYNSCTSAVATCAAQHPATGPGGIPTITTFPGHLKVTTPHYPVPDSTRQDFHGGVYGHEK</sequence>
<feature type="region of interest" description="Disordered" evidence="1">
    <location>
        <begin position="1"/>
        <end position="21"/>
    </location>
</feature>
<feature type="compositionally biased region" description="Basic and acidic residues" evidence="1">
    <location>
        <begin position="69"/>
        <end position="82"/>
    </location>
</feature>
<accession>A0A1Y1W747</accession>
<comment type="caution">
    <text evidence="2">The sequence shown here is derived from an EMBL/GenBank/DDBJ whole genome shotgun (WGS) entry which is preliminary data.</text>
</comment>
<evidence type="ECO:0000256" key="1">
    <source>
        <dbReference type="SAM" id="MobiDB-lite"/>
    </source>
</evidence>
<reference evidence="2 3" key="1">
    <citation type="submission" date="2016-07" db="EMBL/GenBank/DDBJ databases">
        <title>Pervasive Adenine N6-methylation of Active Genes in Fungi.</title>
        <authorList>
            <consortium name="DOE Joint Genome Institute"/>
            <person name="Mondo S.J."/>
            <person name="Dannebaum R.O."/>
            <person name="Kuo R.C."/>
            <person name="Labutti K."/>
            <person name="Haridas S."/>
            <person name="Kuo A."/>
            <person name="Salamov A."/>
            <person name="Ahrendt S.R."/>
            <person name="Lipzen A."/>
            <person name="Sullivan W."/>
            <person name="Andreopoulos W.B."/>
            <person name="Clum A."/>
            <person name="Lindquist E."/>
            <person name="Daum C."/>
            <person name="Ramamoorthy G.K."/>
            <person name="Gryganskyi A."/>
            <person name="Culley D."/>
            <person name="Magnuson J.K."/>
            <person name="James T.Y."/>
            <person name="O'Malley M.A."/>
            <person name="Stajich J.E."/>
            <person name="Spatafora J.W."/>
            <person name="Visel A."/>
            <person name="Grigoriev I.V."/>
        </authorList>
    </citation>
    <scope>NUCLEOTIDE SEQUENCE [LARGE SCALE GENOMIC DNA]</scope>
    <source>
        <strain evidence="2 3">ATCC 12442</strain>
    </source>
</reference>
<evidence type="ECO:0000313" key="3">
    <source>
        <dbReference type="Proteomes" id="UP000193922"/>
    </source>
</evidence>
<feature type="region of interest" description="Disordered" evidence="1">
    <location>
        <begin position="62"/>
        <end position="82"/>
    </location>
</feature>
<dbReference type="Proteomes" id="UP000193922">
    <property type="component" value="Unassembled WGS sequence"/>
</dbReference>
<dbReference type="RefSeq" id="XP_040743047.1">
    <property type="nucleotide sequence ID" value="XM_040887562.1"/>
</dbReference>
<name>A0A1Y1W747_9FUNG</name>
<keyword evidence="3" id="KW-1185">Reference proteome</keyword>
<organism evidence="2 3">
    <name type="scientific">Linderina pennispora</name>
    <dbReference type="NCBI Taxonomy" id="61395"/>
    <lineage>
        <taxon>Eukaryota</taxon>
        <taxon>Fungi</taxon>
        <taxon>Fungi incertae sedis</taxon>
        <taxon>Zoopagomycota</taxon>
        <taxon>Kickxellomycotina</taxon>
        <taxon>Kickxellomycetes</taxon>
        <taxon>Kickxellales</taxon>
        <taxon>Kickxellaceae</taxon>
        <taxon>Linderina</taxon>
    </lineage>
</organism>